<evidence type="ECO:0000256" key="9">
    <source>
        <dbReference type="ARBA" id="ARBA00023237"/>
    </source>
</evidence>
<dbReference type="InterPro" id="IPR037066">
    <property type="entry name" value="Plug_dom_sf"/>
</dbReference>
<keyword evidence="4 10" id="KW-0812">Transmembrane</keyword>
<dbReference type="Gene3D" id="2.40.170.20">
    <property type="entry name" value="TonB-dependent receptor, beta-barrel domain"/>
    <property type="match status" value="1"/>
</dbReference>
<evidence type="ECO:0000313" key="15">
    <source>
        <dbReference type="EMBL" id="AEV31724.1"/>
    </source>
</evidence>
<comment type="subcellular location">
    <subcellularLocation>
        <location evidence="1 10">Cell outer membrane</location>
        <topology evidence="1 10">Multi-pass membrane protein</topology>
    </subcellularLocation>
</comment>
<dbReference type="PROSITE" id="PS52016">
    <property type="entry name" value="TONB_DEPENDENT_REC_3"/>
    <property type="match status" value="1"/>
</dbReference>
<dbReference type="OrthoDB" id="1111684at2"/>
<keyword evidence="9 10" id="KW-0998">Cell outer membrane</keyword>
<dbReference type="Gene3D" id="2.60.40.1120">
    <property type="entry name" value="Carboxypeptidase-like, regulatory domain"/>
    <property type="match status" value="1"/>
</dbReference>
<organism evidence="15 16">
    <name type="scientific">Owenweeksia hongkongensis (strain DSM 17368 / CIP 108786 / JCM 12287 / NRRL B-23963 / UST20020801)</name>
    <dbReference type="NCBI Taxonomy" id="926562"/>
    <lineage>
        <taxon>Bacteria</taxon>
        <taxon>Pseudomonadati</taxon>
        <taxon>Bacteroidota</taxon>
        <taxon>Flavobacteriia</taxon>
        <taxon>Flavobacteriales</taxon>
        <taxon>Owenweeksiaceae</taxon>
        <taxon>Owenweeksia</taxon>
    </lineage>
</organism>
<evidence type="ECO:0000259" key="14">
    <source>
        <dbReference type="Pfam" id="PF07715"/>
    </source>
</evidence>
<accession>G8R1I5</accession>
<proteinExistence type="inferred from homology"/>
<evidence type="ECO:0000256" key="4">
    <source>
        <dbReference type="ARBA" id="ARBA00022692"/>
    </source>
</evidence>
<dbReference type="PANTHER" id="PTHR30069">
    <property type="entry name" value="TONB-DEPENDENT OUTER MEMBRANE RECEPTOR"/>
    <property type="match status" value="1"/>
</dbReference>
<reference evidence="15 16" key="1">
    <citation type="journal article" date="2012" name="Stand. Genomic Sci.">
        <title>Genome sequence of the orange-pigmented seawater bacterium Owenweeksia hongkongensis type strain (UST20020801(T)).</title>
        <authorList>
            <person name="Riedel T."/>
            <person name="Held B."/>
            <person name="Nolan M."/>
            <person name="Lucas S."/>
            <person name="Lapidus A."/>
            <person name="Tice H."/>
            <person name="Del Rio T.G."/>
            <person name="Cheng J.F."/>
            <person name="Han C."/>
            <person name="Tapia R."/>
            <person name="Goodwin L.A."/>
            <person name="Pitluck S."/>
            <person name="Liolios K."/>
            <person name="Mavromatis K."/>
            <person name="Pagani I."/>
            <person name="Ivanova N."/>
            <person name="Mikhailova N."/>
            <person name="Pati A."/>
            <person name="Chen A."/>
            <person name="Palaniappan K."/>
            <person name="Rohde M."/>
            <person name="Tindall B.J."/>
            <person name="Detter J.C."/>
            <person name="Goker M."/>
            <person name="Woyke T."/>
            <person name="Bristow J."/>
            <person name="Eisen J.A."/>
            <person name="Markowitz V."/>
            <person name="Hugenholtz P."/>
            <person name="Klenk H.P."/>
            <person name="Kyrpides N.C."/>
        </authorList>
    </citation>
    <scope>NUCLEOTIDE SEQUENCE</scope>
    <source>
        <strain evidence="16">DSM 17368 / JCM 12287 / NRRL B-23963</strain>
    </source>
</reference>
<dbReference type="InterPro" id="IPR012910">
    <property type="entry name" value="Plug_dom"/>
</dbReference>
<dbReference type="SUPFAM" id="SSF56935">
    <property type="entry name" value="Porins"/>
    <property type="match status" value="1"/>
</dbReference>
<dbReference type="eggNOG" id="COG4771">
    <property type="taxonomic scope" value="Bacteria"/>
</dbReference>
<keyword evidence="5 12" id="KW-0732">Signal</keyword>
<dbReference type="GO" id="GO:0009279">
    <property type="term" value="C:cell outer membrane"/>
    <property type="evidence" value="ECO:0007669"/>
    <property type="project" value="UniProtKB-SubCell"/>
</dbReference>
<dbReference type="KEGG" id="oho:Oweho_0710"/>
<dbReference type="Proteomes" id="UP000005631">
    <property type="component" value="Chromosome"/>
</dbReference>
<evidence type="ECO:0000256" key="7">
    <source>
        <dbReference type="ARBA" id="ARBA00023136"/>
    </source>
</evidence>
<feature type="chain" id="PRO_5003515352" evidence="12">
    <location>
        <begin position="19"/>
        <end position="788"/>
    </location>
</feature>
<feature type="signal peptide" evidence="12">
    <location>
        <begin position="1"/>
        <end position="18"/>
    </location>
</feature>
<dbReference type="Pfam" id="PF13715">
    <property type="entry name" value="CarbopepD_reg_2"/>
    <property type="match status" value="1"/>
</dbReference>
<dbReference type="PATRIC" id="fig|926562.3.peg.723"/>
<keyword evidence="8 15" id="KW-0675">Receptor</keyword>
<evidence type="ECO:0000256" key="5">
    <source>
        <dbReference type="ARBA" id="ARBA00022729"/>
    </source>
</evidence>
<comment type="similarity">
    <text evidence="10 11">Belongs to the TonB-dependent receptor family.</text>
</comment>
<evidence type="ECO:0000256" key="8">
    <source>
        <dbReference type="ARBA" id="ARBA00023170"/>
    </source>
</evidence>
<evidence type="ECO:0000259" key="13">
    <source>
        <dbReference type="Pfam" id="PF00593"/>
    </source>
</evidence>
<dbReference type="GO" id="GO:0015344">
    <property type="term" value="F:siderophore uptake transmembrane transporter activity"/>
    <property type="evidence" value="ECO:0007669"/>
    <property type="project" value="TreeGrafter"/>
</dbReference>
<dbReference type="InterPro" id="IPR036942">
    <property type="entry name" value="Beta-barrel_TonB_sf"/>
</dbReference>
<dbReference type="Pfam" id="PF07715">
    <property type="entry name" value="Plug"/>
    <property type="match status" value="1"/>
</dbReference>
<evidence type="ECO:0000256" key="6">
    <source>
        <dbReference type="ARBA" id="ARBA00023077"/>
    </source>
</evidence>
<keyword evidence="6 11" id="KW-0798">TonB box</keyword>
<evidence type="ECO:0000256" key="12">
    <source>
        <dbReference type="SAM" id="SignalP"/>
    </source>
</evidence>
<evidence type="ECO:0000256" key="11">
    <source>
        <dbReference type="RuleBase" id="RU003357"/>
    </source>
</evidence>
<evidence type="ECO:0000256" key="1">
    <source>
        <dbReference type="ARBA" id="ARBA00004571"/>
    </source>
</evidence>
<feature type="domain" description="TonB-dependent receptor plug" evidence="14">
    <location>
        <begin position="118"/>
        <end position="214"/>
    </location>
</feature>
<dbReference type="EMBL" id="CP003156">
    <property type="protein sequence ID" value="AEV31724.1"/>
    <property type="molecule type" value="Genomic_DNA"/>
</dbReference>
<protein>
    <submittedName>
        <fullName evidence="15">Outer membrane receptor for ferrienterochelin and colicins</fullName>
    </submittedName>
</protein>
<dbReference type="InterPro" id="IPR000531">
    <property type="entry name" value="Beta-barrel_TonB"/>
</dbReference>
<dbReference type="Gene3D" id="2.170.130.10">
    <property type="entry name" value="TonB-dependent receptor, plug domain"/>
    <property type="match status" value="1"/>
</dbReference>
<dbReference type="Pfam" id="PF00593">
    <property type="entry name" value="TonB_dep_Rec_b-barrel"/>
    <property type="match status" value="1"/>
</dbReference>
<dbReference type="STRING" id="926562.Oweho_0710"/>
<dbReference type="InterPro" id="IPR039426">
    <property type="entry name" value="TonB-dep_rcpt-like"/>
</dbReference>
<dbReference type="SUPFAM" id="SSF49464">
    <property type="entry name" value="Carboxypeptidase regulatory domain-like"/>
    <property type="match status" value="1"/>
</dbReference>
<dbReference type="GO" id="GO:0044718">
    <property type="term" value="P:siderophore transmembrane transport"/>
    <property type="evidence" value="ECO:0007669"/>
    <property type="project" value="TreeGrafter"/>
</dbReference>
<evidence type="ECO:0000256" key="3">
    <source>
        <dbReference type="ARBA" id="ARBA00022452"/>
    </source>
</evidence>
<gene>
    <name evidence="15" type="ordered locus">Oweho_0710</name>
</gene>
<dbReference type="AlphaFoldDB" id="G8R1I5"/>
<evidence type="ECO:0000256" key="2">
    <source>
        <dbReference type="ARBA" id="ARBA00022448"/>
    </source>
</evidence>
<sequence length="788" mass="89511">MKNLIVALFFVTPFFSLAQKITISGYVEDGSSKERLIGVNVYLAGTQHGTTTNTYGFYSLTVPKGEYSIHASYIGYTGSSQSFILKKDTVIDFSISESSEKLAEVEVVAEELAAERVEMSTVTLSAQDIKNIPAMLGEVDIIKALQLLPGVQSGGEGTTGFYVRGGSPDQNLILLDGVPVYNASHLFGFFSVFNADAIKNVKLTKGGFPARHGGRLSSVLEIDLKEGNMKEFHGEGSIGLISSKLTLEGPIVKDKTSFMLSGRRTYYDILTAPIIKSQTDGETKAGYYFYDVNAKVNHIFSRKDRLYISYYGGNDKFYSESNYDDDFFSGNDYEYSDEQQLKWGNHTGSIRWNHLFSDKLFGNLTATYTQYKFSIGYSDYSKETTPSGQVMEESSAFEYFSFIRDYGLRYDMDYSISTKHTLRFGGNYTYHTFKPGVAQFAEEQANTSIDSVLNLSKPIYANDMYAYVEDDWRISNRWRMNYGLHYSYYFTNEANYSSLQPRVSARYLINDTWSLKGSFATMTQYIHLLSNSGIGLPTDLWVSSTDKVKPQQSQQIALGTSKNIRGKMYELSFETYYKAMQNLIEYKEGASFISTTDWENTVETDGTGEAYGFEFLVRKNQGKTTGWIGYTLAWTNRTFDNLNEGKTYPYKYDRRHDVSVVLNHKFNDKIDIGATWVYGSGNTFTAPIANFTLVNGSDDFFNTSTYTRYSDRNALRMPAYHRLDLGVNFRKKKKWGERIWNVSIYNVYNRKNPYYLYVSNEGGFNNDKVVKQVSLFPIIPSVSYIFSF</sequence>
<keyword evidence="3 10" id="KW-1134">Transmembrane beta strand</keyword>
<dbReference type="PANTHER" id="PTHR30069:SF29">
    <property type="entry name" value="HEMOGLOBIN AND HEMOGLOBIN-HAPTOGLOBIN-BINDING PROTEIN 1-RELATED"/>
    <property type="match status" value="1"/>
</dbReference>
<evidence type="ECO:0000313" key="16">
    <source>
        <dbReference type="Proteomes" id="UP000005631"/>
    </source>
</evidence>
<feature type="domain" description="TonB-dependent receptor-like beta-barrel" evidence="13">
    <location>
        <begin position="303"/>
        <end position="747"/>
    </location>
</feature>
<keyword evidence="2 10" id="KW-0813">Transport</keyword>
<dbReference type="RefSeq" id="WP_014201085.1">
    <property type="nucleotide sequence ID" value="NC_016599.1"/>
</dbReference>
<evidence type="ECO:0000256" key="10">
    <source>
        <dbReference type="PROSITE-ProRule" id="PRU01360"/>
    </source>
</evidence>
<dbReference type="InterPro" id="IPR008969">
    <property type="entry name" value="CarboxyPept-like_regulatory"/>
</dbReference>
<keyword evidence="16" id="KW-1185">Reference proteome</keyword>
<name>G8R1I5_OWEHD</name>
<keyword evidence="7 10" id="KW-0472">Membrane</keyword>
<dbReference type="HOGENOM" id="CLU_016599_0_0_10"/>